<accession>A0A1M6ECS3</accession>
<dbReference type="RefSeq" id="WP_073005232.1">
    <property type="nucleotide sequence ID" value="NZ_FQZO01000002.1"/>
</dbReference>
<dbReference type="InterPro" id="IPR025234">
    <property type="entry name" value="YjzH-like"/>
</dbReference>
<evidence type="ECO:0000313" key="2">
    <source>
        <dbReference type="Proteomes" id="UP000184080"/>
    </source>
</evidence>
<name>A0A1M6ECS3_9CLOT</name>
<evidence type="ECO:0008006" key="3">
    <source>
        <dbReference type="Google" id="ProtNLM"/>
    </source>
</evidence>
<dbReference type="Proteomes" id="UP000184080">
    <property type="component" value="Unassembled WGS sequence"/>
</dbReference>
<dbReference type="AlphaFoldDB" id="A0A1M6ECS3"/>
<organism evidence="1 2">
    <name type="scientific">Clostridium amylolyticum</name>
    <dbReference type="NCBI Taxonomy" id="1121298"/>
    <lineage>
        <taxon>Bacteria</taxon>
        <taxon>Bacillati</taxon>
        <taxon>Bacillota</taxon>
        <taxon>Clostridia</taxon>
        <taxon>Eubacteriales</taxon>
        <taxon>Clostridiaceae</taxon>
        <taxon>Clostridium</taxon>
    </lineage>
</organism>
<dbReference type="STRING" id="1121298.SAMN05444401_1533"/>
<proteinExistence type="predicted"/>
<protein>
    <recommendedName>
        <fullName evidence="3">DUF4177 domain-containing protein</fullName>
    </recommendedName>
</protein>
<dbReference type="Pfam" id="PF13783">
    <property type="entry name" value="DUF4177"/>
    <property type="match status" value="1"/>
</dbReference>
<sequence length="63" mass="7599">MYEYKYVECSMGGIFTGDNHREIIDKYAEQGWRLVQIIPLYYTLEGRAKNFEIIFERKLEEIS</sequence>
<reference evidence="1 2" key="1">
    <citation type="submission" date="2016-11" db="EMBL/GenBank/DDBJ databases">
        <authorList>
            <person name="Jaros S."/>
            <person name="Januszkiewicz K."/>
            <person name="Wedrychowicz H."/>
        </authorList>
    </citation>
    <scope>NUCLEOTIDE SEQUENCE [LARGE SCALE GENOMIC DNA]</scope>
    <source>
        <strain evidence="1 2">DSM 21864</strain>
    </source>
</reference>
<keyword evidence="2" id="KW-1185">Reference proteome</keyword>
<evidence type="ECO:0000313" key="1">
    <source>
        <dbReference type="EMBL" id="SHI83274.1"/>
    </source>
</evidence>
<dbReference type="EMBL" id="FQZO01000002">
    <property type="protein sequence ID" value="SHI83274.1"/>
    <property type="molecule type" value="Genomic_DNA"/>
</dbReference>
<gene>
    <name evidence="1" type="ORF">SAMN05444401_1533</name>
</gene>
<dbReference type="OrthoDB" id="1739894at2"/>